<dbReference type="GO" id="GO:0030416">
    <property type="term" value="P:methylamine metabolic process"/>
    <property type="evidence" value="ECO:0007669"/>
    <property type="project" value="InterPro"/>
</dbReference>
<protein>
    <recommendedName>
        <fullName evidence="6">Methylamine utilisation protein MauE domain-containing protein</fullName>
    </recommendedName>
</protein>
<feature type="transmembrane region" description="Helical" evidence="5">
    <location>
        <begin position="135"/>
        <end position="159"/>
    </location>
</feature>
<evidence type="ECO:0000313" key="7">
    <source>
        <dbReference type="EMBL" id="SFI48828.1"/>
    </source>
</evidence>
<feature type="transmembrane region" description="Helical" evidence="5">
    <location>
        <begin position="50"/>
        <end position="71"/>
    </location>
</feature>
<evidence type="ECO:0000313" key="8">
    <source>
        <dbReference type="Proteomes" id="UP000199518"/>
    </source>
</evidence>
<evidence type="ECO:0000256" key="2">
    <source>
        <dbReference type="ARBA" id="ARBA00022692"/>
    </source>
</evidence>
<feature type="transmembrane region" description="Helical" evidence="5">
    <location>
        <begin position="179"/>
        <end position="199"/>
    </location>
</feature>
<feature type="transmembrane region" description="Helical" evidence="5">
    <location>
        <begin position="206"/>
        <end position="226"/>
    </location>
</feature>
<name>A0A1I3ILG3_9PLAN</name>
<keyword evidence="8" id="KW-1185">Reference proteome</keyword>
<keyword evidence="4 5" id="KW-0472">Membrane</keyword>
<evidence type="ECO:0000256" key="4">
    <source>
        <dbReference type="ARBA" id="ARBA00023136"/>
    </source>
</evidence>
<gene>
    <name evidence="7" type="ORF">SAMN05421753_109176</name>
</gene>
<dbReference type="OrthoDB" id="239293at2"/>
<dbReference type="Proteomes" id="UP000199518">
    <property type="component" value="Unassembled WGS sequence"/>
</dbReference>
<dbReference type="RefSeq" id="WP_092050916.1">
    <property type="nucleotide sequence ID" value="NZ_FOQD01000009.1"/>
</dbReference>
<dbReference type="EMBL" id="FOQD01000009">
    <property type="protein sequence ID" value="SFI48828.1"/>
    <property type="molecule type" value="Genomic_DNA"/>
</dbReference>
<keyword evidence="2 5" id="KW-0812">Transmembrane</keyword>
<evidence type="ECO:0000256" key="3">
    <source>
        <dbReference type="ARBA" id="ARBA00022989"/>
    </source>
</evidence>
<evidence type="ECO:0000256" key="1">
    <source>
        <dbReference type="ARBA" id="ARBA00004141"/>
    </source>
</evidence>
<dbReference type="AlphaFoldDB" id="A0A1I3ILG3"/>
<feature type="transmembrane region" description="Helical" evidence="5">
    <location>
        <begin position="12"/>
        <end position="30"/>
    </location>
</feature>
<dbReference type="Pfam" id="PF07291">
    <property type="entry name" value="MauE"/>
    <property type="match status" value="1"/>
</dbReference>
<dbReference type="InterPro" id="IPR009908">
    <property type="entry name" value="Methylamine_util_MauE"/>
</dbReference>
<dbReference type="STRING" id="1576369.SAMN05421753_109176"/>
<comment type="subcellular location">
    <subcellularLocation>
        <location evidence="1">Membrane</location>
        <topology evidence="1">Multi-pass membrane protein</topology>
    </subcellularLocation>
</comment>
<evidence type="ECO:0000259" key="6">
    <source>
        <dbReference type="Pfam" id="PF07291"/>
    </source>
</evidence>
<feature type="transmembrane region" description="Helical" evidence="5">
    <location>
        <begin position="106"/>
        <end position="123"/>
    </location>
</feature>
<feature type="domain" description="Methylamine utilisation protein MauE" evidence="6">
    <location>
        <begin position="133"/>
        <end position="226"/>
    </location>
</feature>
<organism evidence="7 8">
    <name type="scientific">Planctomicrobium piriforme</name>
    <dbReference type="NCBI Taxonomy" id="1576369"/>
    <lineage>
        <taxon>Bacteria</taxon>
        <taxon>Pseudomonadati</taxon>
        <taxon>Planctomycetota</taxon>
        <taxon>Planctomycetia</taxon>
        <taxon>Planctomycetales</taxon>
        <taxon>Planctomycetaceae</taxon>
        <taxon>Planctomicrobium</taxon>
    </lineage>
</organism>
<keyword evidence="3 5" id="KW-1133">Transmembrane helix</keyword>
<accession>A0A1I3ILG3</accession>
<feature type="transmembrane region" description="Helical" evidence="5">
    <location>
        <begin position="83"/>
        <end position="100"/>
    </location>
</feature>
<dbReference type="GO" id="GO:0016020">
    <property type="term" value="C:membrane"/>
    <property type="evidence" value="ECO:0007669"/>
    <property type="project" value="UniProtKB-SubCell"/>
</dbReference>
<sequence>MNISGWQSRWLRLLVAVFSVWLIAATWPLWWNAPAVDCPRIPWFAWLLNVPFWLDRVALVGTLAGAVLMGASSVGRASCNERLRLTGTSLFVAGWLVLVALDQHRLQPWACQFILFGTLTLLLPQGDCTGYWRWIVASIYIWSAISKCDAAFLTAQGQLLLQGLLDPLGIDQTFWPLRIRVWLAGTFPIGEMLVGVLLLTPRTRRWGLFGSIAMHLALLWTLGYSLGHEWGVLIWNLFFIAQNIVVFGWNGDTPAETQTRQGVISEAARQKPRPHGKAFLPVAFTCFAVAYPGFETIGWCDHWPAWAVYSSRPAQVRILIDEDSARKLPVELKRFLGRPQPLDDRVPFSLEAWSFATTQSPVYPQLRYRLAAALALLGRHVPDDALTIEVQSTPDRWTGKRQPETLSGQAQIEAACQRSFFNTRAR</sequence>
<feature type="transmembrane region" description="Helical" evidence="5">
    <location>
        <begin position="232"/>
        <end position="251"/>
    </location>
</feature>
<proteinExistence type="predicted"/>
<evidence type="ECO:0000256" key="5">
    <source>
        <dbReference type="SAM" id="Phobius"/>
    </source>
</evidence>
<reference evidence="8" key="1">
    <citation type="submission" date="2016-10" db="EMBL/GenBank/DDBJ databases">
        <authorList>
            <person name="Varghese N."/>
            <person name="Submissions S."/>
        </authorList>
    </citation>
    <scope>NUCLEOTIDE SEQUENCE [LARGE SCALE GENOMIC DNA]</scope>
    <source>
        <strain evidence="8">DSM 26348</strain>
    </source>
</reference>